<feature type="compositionally biased region" description="Polar residues" evidence="10">
    <location>
        <begin position="1"/>
        <end position="11"/>
    </location>
</feature>
<keyword evidence="7" id="KW-0862">Zinc</keyword>
<dbReference type="GO" id="GO:0002376">
    <property type="term" value="P:immune system process"/>
    <property type="evidence" value="ECO:0007669"/>
    <property type="project" value="UniProtKB-KW"/>
</dbReference>
<dbReference type="PROSITE" id="PS51981">
    <property type="entry name" value="ZF_RZ"/>
    <property type="match status" value="1"/>
</dbReference>
<evidence type="ECO:0000256" key="9">
    <source>
        <dbReference type="SAM" id="Coils"/>
    </source>
</evidence>
<proteinExistence type="predicted"/>
<dbReference type="GeneID" id="54280709"/>
<dbReference type="InterPro" id="IPR000967">
    <property type="entry name" value="Znf_NFX1"/>
</dbReference>
<keyword evidence="6" id="KW-0067">ATP-binding</keyword>
<dbReference type="OrthoDB" id="2423195at2759"/>
<dbReference type="CDD" id="cd06008">
    <property type="entry name" value="NF-X1-zinc-finger"/>
    <property type="match status" value="1"/>
</dbReference>
<feature type="compositionally biased region" description="Polar residues" evidence="10">
    <location>
        <begin position="1033"/>
        <end position="1042"/>
    </location>
</feature>
<dbReference type="InterPro" id="IPR041677">
    <property type="entry name" value="DNA2/NAM7_AAA_11"/>
</dbReference>
<dbReference type="Gene3D" id="3.40.50.300">
    <property type="entry name" value="P-loop containing nucleotide triphosphate hydrolases"/>
    <property type="match status" value="2"/>
</dbReference>
<feature type="region of interest" description="Disordered" evidence="10">
    <location>
        <begin position="1"/>
        <end position="30"/>
    </location>
</feature>
<dbReference type="CDD" id="cd17936">
    <property type="entry name" value="EEXXEc_NFX1"/>
    <property type="match status" value="1"/>
</dbReference>
<feature type="coiled-coil region" evidence="9">
    <location>
        <begin position="1548"/>
        <end position="1575"/>
    </location>
</feature>
<keyword evidence="6" id="KW-0378">Hydrolase</keyword>
<feature type="region of interest" description="Disordered" evidence="10">
    <location>
        <begin position="1030"/>
        <end position="1057"/>
    </location>
</feature>
<dbReference type="SMART" id="SM00438">
    <property type="entry name" value="ZnF_NFX"/>
    <property type="match status" value="4"/>
</dbReference>
<evidence type="ECO:0000256" key="6">
    <source>
        <dbReference type="ARBA" id="ARBA00022806"/>
    </source>
</evidence>
<keyword evidence="13" id="KW-1185">Reference proteome</keyword>
<keyword evidence="2" id="KW-0963">Cytoplasm</keyword>
<dbReference type="GO" id="GO:0004386">
    <property type="term" value="F:helicase activity"/>
    <property type="evidence" value="ECO:0007669"/>
    <property type="project" value="InterPro"/>
</dbReference>
<dbReference type="PANTHER" id="PTHR10887:SF445">
    <property type="entry name" value="NFX1-TYPE ZINC FINGER-CONTAINING PROTEIN 1"/>
    <property type="match status" value="1"/>
</dbReference>
<dbReference type="Pfam" id="PF20173">
    <property type="entry name" value="ZnF_RZ-type"/>
    <property type="match status" value="1"/>
</dbReference>
<protein>
    <submittedName>
        <fullName evidence="12">NFX1-type zinc finger-containing protein 1</fullName>
    </submittedName>
</protein>
<gene>
    <name evidence="12" type="ORF">BU24DRAFT_342289</name>
</gene>
<evidence type="ECO:0000256" key="3">
    <source>
        <dbReference type="ARBA" id="ARBA00022723"/>
    </source>
</evidence>
<dbReference type="EMBL" id="ML978067">
    <property type="protein sequence ID" value="KAF2018601.1"/>
    <property type="molecule type" value="Genomic_DNA"/>
</dbReference>
<feature type="non-terminal residue" evidence="12">
    <location>
        <position position="1"/>
    </location>
</feature>
<dbReference type="SUPFAM" id="SSF52540">
    <property type="entry name" value="P-loop containing nucleoside triphosphate hydrolases"/>
    <property type="match status" value="1"/>
</dbReference>
<dbReference type="FunFam" id="3.40.50.300:FF:001660">
    <property type="entry name" value="NF-X1 finger and helicase protein, putative"/>
    <property type="match status" value="1"/>
</dbReference>
<evidence type="ECO:0000256" key="7">
    <source>
        <dbReference type="ARBA" id="ARBA00022833"/>
    </source>
</evidence>
<keyword evidence="4" id="KW-0677">Repeat</keyword>
<dbReference type="GO" id="GO:0005737">
    <property type="term" value="C:cytoplasm"/>
    <property type="evidence" value="ECO:0007669"/>
    <property type="project" value="UniProtKB-SubCell"/>
</dbReference>
<name>A0A6A5Y111_9PLEO</name>
<evidence type="ECO:0000256" key="10">
    <source>
        <dbReference type="SAM" id="MobiDB-lite"/>
    </source>
</evidence>
<sequence>HDTGFTQSGQGRRTVVEQSEEQREARNAYTSWKRQIRDPPYSRYSSVLSQTWTDAVAILNNDDDREWKQVLPRDLDSDELCGREHIQALMNVKAPSGEFGCYIKACSAFLQVFTHTALLHCLSVDTYVGALYNYIGGPQGKRAIPFFERLCLALVSHHNEGSGSSDSLIMEDALVNMSTALHELLRREPRIRFNDDLPGLIDSIERTAASLLGSQPSFAYQIVTTQVKQLRALVAHAGQLVESEETDDLSFPIGTSSTYPRDIVLPRDRHDNDKIDMTKISIFPTMGEILSDAVEFLPSTDRDQTHFQPDPIARHFDTLFRLFRHDTFGELKEALGNLIKAAQDDPSALRNPKHALGDIRARHYNSAHIAHVAFSRNHGLEVHFQFQLPSAVRSKKAVEKQNLKYPQDDNHATVVTKLVAQDEACLKTMIELSCQRNKGVLIEFSSVLPATFVPILENLQGMQRTGRLPFHQWILPDKVANPKETLLDIPPPLYARKPGFSFPMEAIKVSGARSVKVPSSASPDDTVLIDSLEDCTSLDRGQRVALIAALTREFAFIQGPPGTGKTYLGVQLMRVLLSIKDLADLGPIVVVCYTNHALDQFLEHLIKVGIVKVIRMGGQSHSTLLEEHNLRSISKGEERTRQEGWQLASSYEKLERNEEDINKFLGRVHSLHKRSSWKDFEHSLRRAYPLVYRQFNAVDEEGFKKVGRHPFDIWKSSGAHTPEEGEVADDDIGKPDMDRIMWRANKSVNDLSRLERTALIEHWCARINADTFNELFGLIEEANNTTAGKQKIYDEVDRRVLQGADVVGITTTGLAKRIAMLQRLRCKVVICEEAGEVMEPHMISTLLPTVEHFIQIGDHEQLRPTINHHKLSLESRQGALYQLDRSQFERLSVGERGRPKLPVAQLDVQRRMRPEISTLVRETIYPKLVDHHTTTKLPDVVGMRKNVFWLDHQNLEESKDTESHHEKSKSNLWEVEMVHSLVRHIVRQGAYKSDEIAVLTPYTGQLQKLRAAMRQDFEIVLSDRDEDALAQDGFNTGDTSSDAEAAEQAPDKNKRKPLAKKQLSDLLRVATVDNFQGEEAKIIIVSLVRSNTARKVGFLKTTNRINVLLSRAQHGLYLIGNTDTYSNVPMWKTVIEMLQSKESVGEAFGLCCPRHPETEIEVALPEDFAKYSPEGGCRLACDRRLSDCGHRCEARCHSQSMHDVFACPKPCERLLPRCGHPCQKQTCGEDCGRCLIQIDDVKLPCGHCKDRVECYRTEDVGLIRCTVNVRKVVPGCKHKITVPCFRDVTSELYQCPTPCSKLLSCGHPCSGTCGECITRPQNGGQIEEHQTCQKICGRRFGTCNHTCPRPCHDGKECGPCVSPCEVQCAHSKCTLKCHEACAPCVEPCAWSCEHQGVCTLPCSAPCNRLPCDERCTKLLSCGHQCPGICGEICHEDYCHDCKKRYDDRVDMLEFKTYAEIDVTSTPIVVLGCGHFFTAETLDGMMGMSEVYGMDSSGSMIGLKDISGSLAPSVPKCPNCNLPVRQYATQRFNRVINRAVIDEMSRRFLASGQMRLTRLGQEVKELEEKLTRTQSAFLHPPLNSQIVNGGHEKVTVISKKQLKDRYNRAMELSILIKRFQKEFADRHQPAQKLHQATLHAIRRNASLEDAFANLGVSDTTPVPERDRRIALGAQILYIKIECVSIEDKLSVFVAPGLENTDDSSTPESWAVKLTKPFLKNCNGFIDSCTKESLPQLAVQAIIFFSRVVFSFHSMRILGTESRAMAKQFVEQAKELLQNAIELCQQPFRDAEQLKVAVEHSLELLGREWYEEVTAEELQAIKDAMVSGGRGISTHSGHWYNCVNGHPFAIGECGMPMQLARCPECGAPIGGQNHTAVDGVSRATDMEN</sequence>
<keyword evidence="5" id="KW-0863">Zinc-finger</keyword>
<dbReference type="InterPro" id="IPR047187">
    <property type="entry name" value="SF1_C_Upf1"/>
</dbReference>
<accession>A0A6A5Y111</accession>
<keyword evidence="3" id="KW-0479">Metal-binding</keyword>
<evidence type="ECO:0000256" key="1">
    <source>
        <dbReference type="ARBA" id="ARBA00004496"/>
    </source>
</evidence>
<dbReference type="CDD" id="cd18808">
    <property type="entry name" value="SF1_C_Upf1"/>
    <property type="match status" value="1"/>
</dbReference>
<feature type="domain" description="RZ-type" evidence="11">
    <location>
        <begin position="1811"/>
        <end position="1886"/>
    </location>
</feature>
<evidence type="ECO:0000256" key="4">
    <source>
        <dbReference type="ARBA" id="ARBA00022737"/>
    </source>
</evidence>
<evidence type="ECO:0000256" key="5">
    <source>
        <dbReference type="ARBA" id="ARBA00022771"/>
    </source>
</evidence>
<dbReference type="GO" id="GO:0008270">
    <property type="term" value="F:zinc ion binding"/>
    <property type="evidence" value="ECO:0007669"/>
    <property type="project" value="UniProtKB-KW"/>
</dbReference>
<keyword evidence="6" id="KW-0547">Nucleotide-binding</keyword>
<dbReference type="RefSeq" id="XP_033386940.1">
    <property type="nucleotide sequence ID" value="XM_033523312.1"/>
</dbReference>
<dbReference type="InterPro" id="IPR045055">
    <property type="entry name" value="DNA2/NAM7-like"/>
</dbReference>
<dbReference type="Pfam" id="PF13087">
    <property type="entry name" value="AAA_12"/>
    <property type="match status" value="1"/>
</dbReference>
<evidence type="ECO:0000313" key="12">
    <source>
        <dbReference type="EMBL" id="KAF2018601.1"/>
    </source>
</evidence>
<dbReference type="GO" id="GO:0031048">
    <property type="term" value="P:regulatory ncRNA-mediated heterochromatin formation"/>
    <property type="evidence" value="ECO:0007669"/>
    <property type="project" value="TreeGrafter"/>
</dbReference>
<evidence type="ECO:0000313" key="13">
    <source>
        <dbReference type="Proteomes" id="UP000799778"/>
    </source>
</evidence>
<dbReference type="Proteomes" id="UP000799778">
    <property type="component" value="Unassembled WGS sequence"/>
</dbReference>
<evidence type="ECO:0000256" key="8">
    <source>
        <dbReference type="ARBA" id="ARBA00022859"/>
    </source>
</evidence>
<dbReference type="GO" id="GO:0031380">
    <property type="term" value="C:nuclear RNA-directed RNA polymerase complex"/>
    <property type="evidence" value="ECO:0007669"/>
    <property type="project" value="TreeGrafter"/>
</dbReference>
<evidence type="ECO:0000259" key="11">
    <source>
        <dbReference type="PROSITE" id="PS51981"/>
    </source>
</evidence>
<organism evidence="12 13">
    <name type="scientific">Aaosphaeria arxii CBS 175.79</name>
    <dbReference type="NCBI Taxonomy" id="1450172"/>
    <lineage>
        <taxon>Eukaryota</taxon>
        <taxon>Fungi</taxon>
        <taxon>Dikarya</taxon>
        <taxon>Ascomycota</taxon>
        <taxon>Pezizomycotina</taxon>
        <taxon>Dothideomycetes</taxon>
        <taxon>Pleosporomycetidae</taxon>
        <taxon>Pleosporales</taxon>
        <taxon>Pleosporales incertae sedis</taxon>
        <taxon>Aaosphaeria</taxon>
    </lineage>
</organism>
<keyword evidence="9" id="KW-0175">Coiled coil</keyword>
<keyword evidence="6" id="KW-0347">Helicase</keyword>
<dbReference type="InterPro" id="IPR046439">
    <property type="entry name" value="ZF_RZ_dom"/>
</dbReference>
<dbReference type="PANTHER" id="PTHR10887">
    <property type="entry name" value="DNA2/NAM7 HELICASE FAMILY"/>
    <property type="match status" value="1"/>
</dbReference>
<dbReference type="Pfam" id="PF13086">
    <property type="entry name" value="AAA_11"/>
    <property type="match status" value="1"/>
</dbReference>
<evidence type="ECO:0000256" key="2">
    <source>
        <dbReference type="ARBA" id="ARBA00022490"/>
    </source>
</evidence>
<dbReference type="InterPro" id="IPR041679">
    <property type="entry name" value="DNA2/NAM7-like_C"/>
</dbReference>
<keyword evidence="8" id="KW-0391">Immunity</keyword>
<reference evidence="12" key="1">
    <citation type="journal article" date="2020" name="Stud. Mycol.">
        <title>101 Dothideomycetes genomes: a test case for predicting lifestyles and emergence of pathogens.</title>
        <authorList>
            <person name="Haridas S."/>
            <person name="Albert R."/>
            <person name="Binder M."/>
            <person name="Bloem J."/>
            <person name="Labutti K."/>
            <person name="Salamov A."/>
            <person name="Andreopoulos B."/>
            <person name="Baker S."/>
            <person name="Barry K."/>
            <person name="Bills G."/>
            <person name="Bluhm B."/>
            <person name="Cannon C."/>
            <person name="Castanera R."/>
            <person name="Culley D."/>
            <person name="Daum C."/>
            <person name="Ezra D."/>
            <person name="Gonzalez J."/>
            <person name="Henrissat B."/>
            <person name="Kuo A."/>
            <person name="Liang C."/>
            <person name="Lipzen A."/>
            <person name="Lutzoni F."/>
            <person name="Magnuson J."/>
            <person name="Mondo S."/>
            <person name="Nolan M."/>
            <person name="Ohm R."/>
            <person name="Pangilinan J."/>
            <person name="Park H.-J."/>
            <person name="Ramirez L."/>
            <person name="Alfaro M."/>
            <person name="Sun H."/>
            <person name="Tritt A."/>
            <person name="Yoshinaga Y."/>
            <person name="Zwiers L.-H."/>
            <person name="Turgeon B."/>
            <person name="Goodwin S."/>
            <person name="Spatafora J."/>
            <person name="Crous P."/>
            <person name="Grigoriev I."/>
        </authorList>
    </citation>
    <scope>NUCLEOTIDE SEQUENCE</scope>
    <source>
        <strain evidence="12">CBS 175.79</strain>
    </source>
</reference>
<comment type="subcellular location">
    <subcellularLocation>
        <location evidence="1">Cytoplasm</location>
    </subcellularLocation>
</comment>
<dbReference type="InterPro" id="IPR027417">
    <property type="entry name" value="P-loop_NTPase"/>
</dbReference>